<comment type="subcellular location">
    <subcellularLocation>
        <location evidence="1">Cell membrane</location>
        <topology evidence="1">Multi-pass membrane protein</topology>
    </subcellularLocation>
</comment>
<keyword evidence="2" id="KW-1003">Cell membrane</keyword>
<feature type="transmembrane region" description="Helical" evidence="6">
    <location>
        <begin position="129"/>
        <end position="151"/>
    </location>
</feature>
<feature type="transmembrane region" description="Helical" evidence="6">
    <location>
        <begin position="55"/>
        <end position="73"/>
    </location>
</feature>
<evidence type="ECO:0000256" key="5">
    <source>
        <dbReference type="ARBA" id="ARBA00023136"/>
    </source>
</evidence>
<feature type="transmembrane region" description="Helical" evidence="6">
    <location>
        <begin position="299"/>
        <end position="319"/>
    </location>
</feature>
<evidence type="ECO:0000256" key="6">
    <source>
        <dbReference type="SAM" id="Phobius"/>
    </source>
</evidence>
<feature type="transmembrane region" description="Helical" evidence="6">
    <location>
        <begin position="191"/>
        <end position="215"/>
    </location>
</feature>
<keyword evidence="3 6" id="KW-0812">Transmembrane</keyword>
<accession>A0A8X6UTL0</accession>
<evidence type="ECO:0000256" key="2">
    <source>
        <dbReference type="ARBA" id="ARBA00022475"/>
    </source>
</evidence>
<sequence>MKKVKLTNYAKQLDSLSPIIKIMFICGLDITSVAKYENTKVTSKFKLFYQKLASMFWIIYPFYIIASIVTADILTDVLQSVNGKIARRSVDISAFFIWGIMSVRKKQVYRLLHDVETLRSITIKEIPKLWIITGMIIIIVVPFAAWMSMAIPFQDEKECKLIIVNYSFQLDLFNDGNNCHVLLIAFFFRQLFVFTLRTAVTVIYVIICCTLRNIFNTHSELGAKRVSNPKAEIGFVYFKSYVQTQEHMVSVLKSFEETMSLPIFLIVSSDFMGVMYGVVRLDPFNNLPNYESRIIQYTSSIIFISLRGIVSFLCISLAASEVHEASKKASDVQKDMLKRILISGEKSDIHKFVPFSIFCSNPPFILSAGGVFKFCKGLYLSALGAVLTYSLLIMQILK</sequence>
<evidence type="ECO:0000313" key="7">
    <source>
        <dbReference type="EMBL" id="GFU47317.1"/>
    </source>
</evidence>
<keyword evidence="4 6" id="KW-1133">Transmembrane helix</keyword>
<proteinExistence type="predicted"/>
<reference evidence="7" key="1">
    <citation type="submission" date="2020-08" db="EMBL/GenBank/DDBJ databases">
        <title>Multicomponent nature underlies the extraordinary mechanical properties of spider dragline silk.</title>
        <authorList>
            <person name="Kono N."/>
            <person name="Nakamura H."/>
            <person name="Mori M."/>
            <person name="Yoshida Y."/>
            <person name="Ohtoshi R."/>
            <person name="Malay A.D."/>
            <person name="Moran D.A.P."/>
            <person name="Tomita M."/>
            <person name="Numata K."/>
            <person name="Arakawa K."/>
        </authorList>
    </citation>
    <scope>NUCLEOTIDE SEQUENCE</scope>
</reference>
<protein>
    <recommendedName>
        <fullName evidence="9">Gustatory receptor</fullName>
    </recommendedName>
</protein>
<dbReference type="GO" id="GO:0050909">
    <property type="term" value="P:sensory perception of taste"/>
    <property type="evidence" value="ECO:0007669"/>
    <property type="project" value="InterPro"/>
</dbReference>
<evidence type="ECO:0000256" key="3">
    <source>
        <dbReference type="ARBA" id="ARBA00022692"/>
    </source>
</evidence>
<name>A0A8X6UTL0_NEPPI</name>
<feature type="transmembrane region" description="Helical" evidence="6">
    <location>
        <begin position="261"/>
        <end position="279"/>
    </location>
</feature>
<evidence type="ECO:0000256" key="4">
    <source>
        <dbReference type="ARBA" id="ARBA00022989"/>
    </source>
</evidence>
<dbReference type="InterPro" id="IPR013604">
    <property type="entry name" value="7TM_chemorcpt"/>
</dbReference>
<dbReference type="Pfam" id="PF08395">
    <property type="entry name" value="7tm_7"/>
    <property type="match status" value="1"/>
</dbReference>
<gene>
    <name evidence="7" type="primary">AVEN_247379_1</name>
    <name evidence="7" type="ORF">NPIL_82051</name>
</gene>
<dbReference type="GO" id="GO:0005886">
    <property type="term" value="C:plasma membrane"/>
    <property type="evidence" value="ECO:0007669"/>
    <property type="project" value="UniProtKB-SubCell"/>
</dbReference>
<evidence type="ECO:0000256" key="1">
    <source>
        <dbReference type="ARBA" id="ARBA00004651"/>
    </source>
</evidence>
<organism evidence="7 8">
    <name type="scientific">Nephila pilipes</name>
    <name type="common">Giant wood spider</name>
    <name type="synonym">Nephila maculata</name>
    <dbReference type="NCBI Taxonomy" id="299642"/>
    <lineage>
        <taxon>Eukaryota</taxon>
        <taxon>Metazoa</taxon>
        <taxon>Ecdysozoa</taxon>
        <taxon>Arthropoda</taxon>
        <taxon>Chelicerata</taxon>
        <taxon>Arachnida</taxon>
        <taxon>Araneae</taxon>
        <taxon>Araneomorphae</taxon>
        <taxon>Entelegynae</taxon>
        <taxon>Araneoidea</taxon>
        <taxon>Nephilidae</taxon>
        <taxon>Nephila</taxon>
    </lineage>
</organism>
<dbReference type="EMBL" id="BMAW01086450">
    <property type="protein sequence ID" value="GFU47317.1"/>
    <property type="molecule type" value="Genomic_DNA"/>
</dbReference>
<dbReference type="Proteomes" id="UP000887013">
    <property type="component" value="Unassembled WGS sequence"/>
</dbReference>
<evidence type="ECO:0008006" key="9">
    <source>
        <dbReference type="Google" id="ProtNLM"/>
    </source>
</evidence>
<keyword evidence="8" id="KW-1185">Reference proteome</keyword>
<comment type="caution">
    <text evidence="7">The sequence shown here is derived from an EMBL/GenBank/DDBJ whole genome shotgun (WGS) entry which is preliminary data.</text>
</comment>
<feature type="transmembrane region" description="Helical" evidence="6">
    <location>
        <begin position="85"/>
        <end position="103"/>
    </location>
</feature>
<keyword evidence="5 6" id="KW-0472">Membrane</keyword>
<dbReference type="AlphaFoldDB" id="A0A8X6UTL0"/>
<dbReference type="OrthoDB" id="6422868at2759"/>
<feature type="transmembrane region" description="Helical" evidence="6">
    <location>
        <begin position="378"/>
        <end position="397"/>
    </location>
</feature>
<evidence type="ECO:0000313" key="8">
    <source>
        <dbReference type="Proteomes" id="UP000887013"/>
    </source>
</evidence>